<dbReference type="InterPro" id="IPR036864">
    <property type="entry name" value="Zn2-C6_fun-type_DNA-bd_sf"/>
</dbReference>
<keyword evidence="8" id="KW-1185">Reference proteome</keyword>
<feature type="compositionally biased region" description="Polar residues" evidence="5">
    <location>
        <begin position="96"/>
        <end position="111"/>
    </location>
</feature>
<keyword evidence="1" id="KW-0805">Transcription regulation</keyword>
<dbReference type="PROSITE" id="PS50048">
    <property type="entry name" value="ZN2_CY6_FUNGAL_2"/>
    <property type="match status" value="1"/>
</dbReference>
<dbReference type="Pfam" id="PF00172">
    <property type="entry name" value="Zn_clus"/>
    <property type="match status" value="1"/>
</dbReference>
<dbReference type="PANTHER" id="PTHR47785:SF5">
    <property type="entry name" value="ZN(II)2CYS6 TRANSCRIPTION FACTOR (EUROFUNG)"/>
    <property type="match status" value="1"/>
</dbReference>
<dbReference type="GO" id="GO:0003677">
    <property type="term" value="F:DNA binding"/>
    <property type="evidence" value="ECO:0007669"/>
    <property type="project" value="UniProtKB-KW"/>
</dbReference>
<dbReference type="SMART" id="SM00066">
    <property type="entry name" value="GAL4"/>
    <property type="match status" value="1"/>
</dbReference>
<dbReference type="InterPro" id="IPR053181">
    <property type="entry name" value="EcdB-like_regulator"/>
</dbReference>
<accession>A0A1F5L356</accession>
<dbReference type="GeneID" id="34582063"/>
<dbReference type="OrthoDB" id="40579at2759"/>
<dbReference type="GO" id="GO:0000981">
    <property type="term" value="F:DNA-binding transcription factor activity, RNA polymerase II-specific"/>
    <property type="evidence" value="ECO:0007669"/>
    <property type="project" value="InterPro"/>
</dbReference>
<dbReference type="RefSeq" id="XP_022482820.1">
    <property type="nucleotide sequence ID" value="XM_022637329.1"/>
</dbReference>
<gene>
    <name evidence="7" type="ORF">PENARI_c048G03842</name>
</gene>
<sequence length="144" mass="15978">MAESAGRRKRPVPPSTQAMSYPRKRAVTACQLCRRQKTKCDNVRPTCGFCANIGASCVYQAPETDYSSFDPAALALLEKMDYMISLFGKGKPAPLENSSVPVRSHRSQSSAVWPRTANAESREIPSRYNIPGQILEWPISKRSN</sequence>
<comment type="caution">
    <text evidence="7">The sequence shown here is derived from an EMBL/GenBank/DDBJ whole genome shotgun (WGS) entry which is preliminary data.</text>
</comment>
<keyword evidence="2" id="KW-0238">DNA-binding</keyword>
<dbReference type="InterPro" id="IPR001138">
    <property type="entry name" value="Zn2Cys6_DnaBD"/>
</dbReference>
<dbReference type="PANTHER" id="PTHR47785">
    <property type="entry name" value="ZN(II)2CYS6 TRANSCRIPTION FACTOR (EUROFUNG)-RELATED-RELATED"/>
    <property type="match status" value="1"/>
</dbReference>
<evidence type="ECO:0000313" key="8">
    <source>
        <dbReference type="Proteomes" id="UP000177622"/>
    </source>
</evidence>
<dbReference type="AlphaFoldDB" id="A0A1F5L356"/>
<proteinExistence type="predicted"/>
<evidence type="ECO:0000259" key="6">
    <source>
        <dbReference type="PROSITE" id="PS50048"/>
    </source>
</evidence>
<evidence type="ECO:0000256" key="5">
    <source>
        <dbReference type="SAM" id="MobiDB-lite"/>
    </source>
</evidence>
<evidence type="ECO:0000256" key="2">
    <source>
        <dbReference type="ARBA" id="ARBA00023125"/>
    </source>
</evidence>
<organism evidence="7 8">
    <name type="scientific">Penicillium arizonense</name>
    <dbReference type="NCBI Taxonomy" id="1835702"/>
    <lineage>
        <taxon>Eukaryota</taxon>
        <taxon>Fungi</taxon>
        <taxon>Dikarya</taxon>
        <taxon>Ascomycota</taxon>
        <taxon>Pezizomycotina</taxon>
        <taxon>Eurotiomycetes</taxon>
        <taxon>Eurotiomycetidae</taxon>
        <taxon>Eurotiales</taxon>
        <taxon>Aspergillaceae</taxon>
        <taxon>Penicillium</taxon>
    </lineage>
</organism>
<evidence type="ECO:0000256" key="3">
    <source>
        <dbReference type="ARBA" id="ARBA00023163"/>
    </source>
</evidence>
<dbReference type="STRING" id="1835702.A0A1F5L356"/>
<evidence type="ECO:0000256" key="1">
    <source>
        <dbReference type="ARBA" id="ARBA00023015"/>
    </source>
</evidence>
<dbReference type="EMBL" id="LXJU01000048">
    <property type="protein sequence ID" value="OGE47361.1"/>
    <property type="molecule type" value="Genomic_DNA"/>
</dbReference>
<dbReference type="PROSITE" id="PS00463">
    <property type="entry name" value="ZN2_CY6_FUNGAL_1"/>
    <property type="match status" value="1"/>
</dbReference>
<evidence type="ECO:0000256" key="4">
    <source>
        <dbReference type="ARBA" id="ARBA00023242"/>
    </source>
</evidence>
<keyword evidence="4" id="KW-0539">Nucleus</keyword>
<evidence type="ECO:0000313" key="7">
    <source>
        <dbReference type="EMBL" id="OGE47361.1"/>
    </source>
</evidence>
<protein>
    <recommendedName>
        <fullName evidence="6">Zn(2)-C6 fungal-type domain-containing protein</fullName>
    </recommendedName>
</protein>
<feature type="region of interest" description="Disordered" evidence="5">
    <location>
        <begin position="95"/>
        <end position="116"/>
    </location>
</feature>
<dbReference type="Proteomes" id="UP000177622">
    <property type="component" value="Unassembled WGS sequence"/>
</dbReference>
<name>A0A1F5L356_PENAI</name>
<dbReference type="GO" id="GO:0008270">
    <property type="term" value="F:zinc ion binding"/>
    <property type="evidence" value="ECO:0007669"/>
    <property type="project" value="InterPro"/>
</dbReference>
<dbReference type="CDD" id="cd00067">
    <property type="entry name" value="GAL4"/>
    <property type="match status" value="1"/>
</dbReference>
<feature type="region of interest" description="Disordered" evidence="5">
    <location>
        <begin position="1"/>
        <end position="20"/>
    </location>
</feature>
<reference evidence="7 8" key="1">
    <citation type="journal article" date="2016" name="Sci. Rep.">
        <title>Penicillium arizonense, a new, genome sequenced fungal species, reveals a high chemical diversity in secreted metabolites.</title>
        <authorList>
            <person name="Grijseels S."/>
            <person name="Nielsen J.C."/>
            <person name="Randelovic M."/>
            <person name="Nielsen J."/>
            <person name="Nielsen K.F."/>
            <person name="Workman M."/>
            <person name="Frisvad J.C."/>
        </authorList>
    </citation>
    <scope>NUCLEOTIDE SEQUENCE [LARGE SCALE GENOMIC DNA]</scope>
    <source>
        <strain evidence="7 8">CBS 141311</strain>
    </source>
</reference>
<feature type="domain" description="Zn(2)-C6 fungal-type" evidence="6">
    <location>
        <begin position="29"/>
        <end position="59"/>
    </location>
</feature>
<keyword evidence="3" id="KW-0804">Transcription</keyword>
<dbReference type="SUPFAM" id="SSF57701">
    <property type="entry name" value="Zn2/Cys6 DNA-binding domain"/>
    <property type="match status" value="1"/>
</dbReference>
<dbReference type="Gene3D" id="4.10.240.10">
    <property type="entry name" value="Zn(2)-C6 fungal-type DNA-binding domain"/>
    <property type="match status" value="1"/>
</dbReference>